<evidence type="ECO:0000256" key="4">
    <source>
        <dbReference type="ARBA" id="ARBA00022801"/>
    </source>
</evidence>
<dbReference type="HAMAP" id="MF_00227">
    <property type="entry name" value="RNase_P"/>
    <property type="match status" value="1"/>
</dbReference>
<dbReference type="GO" id="GO:0000049">
    <property type="term" value="F:tRNA binding"/>
    <property type="evidence" value="ECO:0007669"/>
    <property type="project" value="UniProtKB-UniRule"/>
</dbReference>
<dbReference type="GO" id="GO:0030677">
    <property type="term" value="C:ribonuclease P complex"/>
    <property type="evidence" value="ECO:0007669"/>
    <property type="project" value="TreeGrafter"/>
</dbReference>
<dbReference type="InterPro" id="IPR020568">
    <property type="entry name" value="Ribosomal_Su5_D2-typ_SF"/>
</dbReference>
<proteinExistence type="inferred from homology"/>
<comment type="caution">
    <text evidence="8">The sequence shown here is derived from an EMBL/GenBank/DDBJ whole genome shotgun (WGS) entry which is preliminary data.</text>
</comment>
<dbReference type="OrthoDB" id="9810867at2"/>
<dbReference type="RefSeq" id="WP_134110814.1">
    <property type="nucleotide sequence ID" value="NZ_SOCN01000001.1"/>
</dbReference>
<comment type="similarity">
    <text evidence="6">Belongs to the RnpA family.</text>
</comment>
<dbReference type="Proteomes" id="UP000295757">
    <property type="component" value="Unassembled WGS sequence"/>
</dbReference>
<dbReference type="SUPFAM" id="SSF54211">
    <property type="entry name" value="Ribosomal protein S5 domain 2-like"/>
    <property type="match status" value="1"/>
</dbReference>
<dbReference type="GO" id="GO:0042781">
    <property type="term" value="F:3'-tRNA processing endoribonuclease activity"/>
    <property type="evidence" value="ECO:0007669"/>
    <property type="project" value="TreeGrafter"/>
</dbReference>
<dbReference type="Pfam" id="PF00825">
    <property type="entry name" value="Ribonuclease_P"/>
    <property type="match status" value="1"/>
</dbReference>
<keyword evidence="5 6" id="KW-0694">RNA-binding</keyword>
<keyword evidence="1 6" id="KW-0819">tRNA processing</keyword>
<evidence type="ECO:0000313" key="8">
    <source>
        <dbReference type="EMBL" id="TDV24483.1"/>
    </source>
</evidence>
<comment type="catalytic activity">
    <reaction evidence="6">
        <text>Endonucleolytic cleavage of RNA, removing 5'-extranucleotides from tRNA precursor.</text>
        <dbReference type="EC" id="3.1.26.5"/>
    </reaction>
</comment>
<dbReference type="PANTHER" id="PTHR33992">
    <property type="entry name" value="RIBONUCLEASE P PROTEIN COMPONENT"/>
    <property type="match status" value="1"/>
</dbReference>
<comment type="function">
    <text evidence="6">RNaseP catalyzes the removal of the 5'-leader sequence from pre-tRNA to produce the mature 5'-terminus. It can also cleave other RNA substrates such as 4.5S RNA. The protein component plays an auxiliary but essential role in vivo by binding to the 5'-leader sequence and broadening the substrate specificity of the ribozyme.</text>
</comment>
<dbReference type="InterPro" id="IPR014721">
    <property type="entry name" value="Ribsml_uS5_D2-typ_fold_subgr"/>
</dbReference>
<evidence type="ECO:0000256" key="6">
    <source>
        <dbReference type="HAMAP-Rule" id="MF_00227"/>
    </source>
</evidence>
<evidence type="ECO:0000256" key="7">
    <source>
        <dbReference type="NCBIfam" id="TIGR00188"/>
    </source>
</evidence>
<dbReference type="GO" id="GO:0004526">
    <property type="term" value="F:ribonuclease P activity"/>
    <property type="evidence" value="ECO:0007669"/>
    <property type="project" value="UniProtKB-UniRule"/>
</dbReference>
<accession>A0A4R7UF12</accession>
<evidence type="ECO:0000256" key="1">
    <source>
        <dbReference type="ARBA" id="ARBA00022694"/>
    </source>
</evidence>
<dbReference type="NCBIfam" id="TIGR00188">
    <property type="entry name" value="rnpA"/>
    <property type="match status" value="1"/>
</dbReference>
<dbReference type="InterPro" id="IPR000100">
    <property type="entry name" value="RNase_P"/>
</dbReference>
<sequence>MKKKYRLKKNWDFQKIINNNKSLQNKYLVVYYQKSNSFHIGITVPKKFENSVGRNFNKRQLKAIIHQINLYDLNYDFVIIARKEFCNSDFATKKTAIAKLFEKFRDNEKNK</sequence>
<keyword evidence="4 6" id="KW-0378">Hydrolase</keyword>
<reference evidence="8 9" key="1">
    <citation type="submission" date="2019-03" db="EMBL/GenBank/DDBJ databases">
        <title>Genomic Encyclopedia of Archaeal and Bacterial Type Strains, Phase II (KMG-II): from individual species to whole genera.</title>
        <authorList>
            <person name="Goeker M."/>
        </authorList>
    </citation>
    <scope>NUCLEOTIDE SEQUENCE [LARGE SCALE GENOMIC DNA]</scope>
    <source>
        <strain evidence="8 9">ATCC 35214</strain>
    </source>
</reference>
<dbReference type="GO" id="GO:0001682">
    <property type="term" value="P:tRNA 5'-leader removal"/>
    <property type="evidence" value="ECO:0007669"/>
    <property type="project" value="UniProtKB-UniRule"/>
</dbReference>
<evidence type="ECO:0000256" key="3">
    <source>
        <dbReference type="ARBA" id="ARBA00022759"/>
    </source>
</evidence>
<organism evidence="8 9">
    <name type="scientific">Mycoplasmopsis mustelae</name>
    <dbReference type="NCBI Taxonomy" id="171289"/>
    <lineage>
        <taxon>Bacteria</taxon>
        <taxon>Bacillati</taxon>
        <taxon>Mycoplasmatota</taxon>
        <taxon>Mycoplasmoidales</taxon>
        <taxon>Metamycoplasmataceae</taxon>
        <taxon>Mycoplasmopsis</taxon>
    </lineage>
</organism>
<keyword evidence="9" id="KW-1185">Reference proteome</keyword>
<dbReference type="PANTHER" id="PTHR33992:SF1">
    <property type="entry name" value="RIBONUCLEASE P PROTEIN COMPONENT"/>
    <property type="match status" value="1"/>
</dbReference>
<dbReference type="Gene3D" id="3.30.230.10">
    <property type="match status" value="1"/>
</dbReference>
<evidence type="ECO:0000256" key="2">
    <source>
        <dbReference type="ARBA" id="ARBA00022722"/>
    </source>
</evidence>
<dbReference type="EMBL" id="SOCN01000001">
    <property type="protein sequence ID" value="TDV24483.1"/>
    <property type="molecule type" value="Genomic_DNA"/>
</dbReference>
<comment type="subunit">
    <text evidence="6">Consists of a catalytic RNA component (M1 or rnpB) and a protein subunit.</text>
</comment>
<protein>
    <recommendedName>
        <fullName evidence="6 7">Ribonuclease P protein component</fullName>
        <shortName evidence="6">RNase P protein</shortName>
        <shortName evidence="6">RNaseP protein</shortName>
        <ecNumber evidence="6 7">3.1.26.5</ecNumber>
    </recommendedName>
    <alternativeName>
        <fullName evidence="6">Protein C5</fullName>
    </alternativeName>
</protein>
<name>A0A4R7UF12_9BACT</name>
<dbReference type="AlphaFoldDB" id="A0A4R7UF12"/>
<gene>
    <name evidence="6" type="primary">rnpA</name>
    <name evidence="8" type="ORF">BCF59_0456</name>
</gene>
<dbReference type="EC" id="3.1.26.5" evidence="6 7"/>
<evidence type="ECO:0000256" key="5">
    <source>
        <dbReference type="ARBA" id="ARBA00022884"/>
    </source>
</evidence>
<keyword evidence="2 6" id="KW-0540">Nuclease</keyword>
<keyword evidence="3 6" id="KW-0255">Endonuclease</keyword>
<evidence type="ECO:0000313" key="9">
    <source>
        <dbReference type="Proteomes" id="UP000295757"/>
    </source>
</evidence>